<dbReference type="Proteomes" id="UP000663888">
    <property type="component" value="Unassembled WGS sequence"/>
</dbReference>
<feature type="transmembrane region" description="Helical" evidence="1">
    <location>
        <begin position="51"/>
        <end position="69"/>
    </location>
</feature>
<keyword evidence="1" id="KW-0472">Membrane</keyword>
<name>A0A8H2XG27_9AGAM</name>
<proteinExistence type="predicted"/>
<protein>
    <submittedName>
        <fullName evidence="2">Uncharacterized protein</fullName>
    </submittedName>
</protein>
<organism evidence="2 3">
    <name type="scientific">Rhizoctonia solani</name>
    <dbReference type="NCBI Taxonomy" id="456999"/>
    <lineage>
        <taxon>Eukaryota</taxon>
        <taxon>Fungi</taxon>
        <taxon>Dikarya</taxon>
        <taxon>Basidiomycota</taxon>
        <taxon>Agaricomycotina</taxon>
        <taxon>Agaricomycetes</taxon>
        <taxon>Cantharellales</taxon>
        <taxon>Ceratobasidiaceae</taxon>
        <taxon>Rhizoctonia</taxon>
    </lineage>
</organism>
<evidence type="ECO:0000256" key="1">
    <source>
        <dbReference type="SAM" id="Phobius"/>
    </source>
</evidence>
<feature type="transmembrane region" description="Helical" evidence="1">
    <location>
        <begin position="81"/>
        <end position="104"/>
    </location>
</feature>
<keyword evidence="1" id="KW-0812">Transmembrane</keyword>
<evidence type="ECO:0000313" key="3">
    <source>
        <dbReference type="Proteomes" id="UP000663888"/>
    </source>
</evidence>
<dbReference type="AlphaFoldDB" id="A0A8H2XG27"/>
<comment type="caution">
    <text evidence="2">The sequence shown here is derived from an EMBL/GenBank/DDBJ whole genome shotgun (WGS) entry which is preliminary data.</text>
</comment>
<feature type="transmembrane region" description="Helical" evidence="1">
    <location>
        <begin position="20"/>
        <end position="39"/>
    </location>
</feature>
<gene>
    <name evidence="2" type="ORF">RDB_LOCUS28085</name>
</gene>
<keyword evidence="1" id="KW-1133">Transmembrane helix</keyword>
<reference evidence="2" key="1">
    <citation type="submission" date="2021-01" db="EMBL/GenBank/DDBJ databases">
        <authorList>
            <person name="Kaushik A."/>
        </authorList>
    </citation>
    <scope>NUCLEOTIDE SEQUENCE</scope>
    <source>
        <strain evidence="2">AG4-R118</strain>
    </source>
</reference>
<dbReference type="EMBL" id="CAJMWX010000733">
    <property type="protein sequence ID" value="CAE6425437.1"/>
    <property type="molecule type" value="Genomic_DNA"/>
</dbReference>
<accession>A0A8H2XG27</accession>
<evidence type="ECO:0000313" key="2">
    <source>
        <dbReference type="EMBL" id="CAE6425437.1"/>
    </source>
</evidence>
<sequence length="200" mass="22556">MKLPPPPLAKWQFWISLTRLLISLVEIGLNILFICYILANPGVVATEVPPLVYLLWFVYSIVATLNDLFMLTIDFKRTNMYLGCIAAQSAINVALISLSIYVSVAQWGTVNMLHMIPSSCLLVISLWPIVRLRTSVPITQIWKINTKDAFSGTVPSGGLYTPSILGRRREAIISRPFPTPVSAYRSIKQFLINLFFRRVK</sequence>